<dbReference type="InterPro" id="IPR002762">
    <property type="entry name" value="CbiX-like"/>
</dbReference>
<organism evidence="3 4">
    <name type="scientific">Mycolicibacter longobardus</name>
    <dbReference type="NCBI Taxonomy" id="1108812"/>
    <lineage>
        <taxon>Bacteria</taxon>
        <taxon>Bacillati</taxon>
        <taxon>Actinomycetota</taxon>
        <taxon>Actinomycetes</taxon>
        <taxon>Mycobacteriales</taxon>
        <taxon>Mycobacteriaceae</taxon>
        <taxon>Mycolicibacter</taxon>
    </lineage>
</organism>
<name>A0A1X1YQ41_9MYCO</name>
<dbReference type="GO" id="GO:0046872">
    <property type="term" value="F:metal ion binding"/>
    <property type="evidence" value="ECO:0007669"/>
    <property type="project" value="UniProtKB-KW"/>
</dbReference>
<evidence type="ECO:0000256" key="1">
    <source>
        <dbReference type="ARBA" id="ARBA00022723"/>
    </source>
</evidence>
<gene>
    <name evidence="3" type="ORF">AWC16_05585</name>
</gene>
<protein>
    <submittedName>
        <fullName evidence="3">Sirohydrochlorin ferrochelatase</fullName>
    </submittedName>
</protein>
<dbReference type="CDD" id="cd03414">
    <property type="entry name" value="CbiX_SirB_C"/>
    <property type="match status" value="1"/>
</dbReference>
<dbReference type="InterPro" id="IPR050963">
    <property type="entry name" value="Sirohydro_Cobaltochel/CbiX"/>
</dbReference>
<dbReference type="Proteomes" id="UP000193866">
    <property type="component" value="Unassembled WGS sequence"/>
</dbReference>
<dbReference type="RefSeq" id="WP_085263511.1">
    <property type="nucleotide sequence ID" value="NZ_JACKVG010000006.1"/>
</dbReference>
<reference evidence="3 4" key="1">
    <citation type="submission" date="2016-01" db="EMBL/GenBank/DDBJ databases">
        <title>The new phylogeny of the genus Mycobacterium.</title>
        <authorList>
            <person name="Tarcisio F."/>
            <person name="Conor M."/>
            <person name="Antonella G."/>
            <person name="Elisabetta G."/>
            <person name="Giulia F.S."/>
            <person name="Sara T."/>
            <person name="Anna F."/>
            <person name="Clotilde B."/>
            <person name="Roberto B."/>
            <person name="Veronica D.S."/>
            <person name="Fabio R."/>
            <person name="Monica P."/>
            <person name="Olivier J."/>
            <person name="Enrico T."/>
            <person name="Nicola S."/>
        </authorList>
    </citation>
    <scope>NUCLEOTIDE SEQUENCE [LARGE SCALE GENOMIC DNA]</scope>
    <source>
        <strain evidence="3 4">DSM 45394</strain>
    </source>
</reference>
<dbReference type="PANTHER" id="PTHR33542">
    <property type="entry name" value="SIROHYDROCHLORIN FERROCHELATASE, CHLOROPLASTIC"/>
    <property type="match status" value="1"/>
</dbReference>
<dbReference type="SUPFAM" id="SSF53800">
    <property type="entry name" value="Chelatase"/>
    <property type="match status" value="1"/>
</dbReference>
<dbReference type="STRING" id="1108812.AWC16_05585"/>
<proteinExistence type="predicted"/>
<dbReference type="GO" id="GO:0016829">
    <property type="term" value="F:lyase activity"/>
    <property type="evidence" value="ECO:0007669"/>
    <property type="project" value="UniProtKB-KW"/>
</dbReference>
<dbReference type="OrthoDB" id="482456at2"/>
<dbReference type="AlphaFoldDB" id="A0A1X1YQ41"/>
<evidence type="ECO:0000313" key="3">
    <source>
        <dbReference type="EMBL" id="ORW13172.1"/>
    </source>
</evidence>
<dbReference type="CDD" id="cd03416">
    <property type="entry name" value="CbiX_SirB_N"/>
    <property type="match status" value="1"/>
</dbReference>
<evidence type="ECO:0000313" key="4">
    <source>
        <dbReference type="Proteomes" id="UP000193866"/>
    </source>
</evidence>
<dbReference type="Gene3D" id="3.40.50.1400">
    <property type="match status" value="2"/>
</dbReference>
<keyword evidence="2" id="KW-0456">Lyase</keyword>
<accession>A0A1X1YQ41</accession>
<comment type="caution">
    <text evidence="3">The sequence shown here is derived from an EMBL/GenBank/DDBJ whole genome shotgun (WGS) entry which is preliminary data.</text>
</comment>
<dbReference type="Pfam" id="PF01903">
    <property type="entry name" value="CbiX"/>
    <property type="match status" value="2"/>
</dbReference>
<keyword evidence="1" id="KW-0479">Metal-binding</keyword>
<evidence type="ECO:0000256" key="2">
    <source>
        <dbReference type="ARBA" id="ARBA00023239"/>
    </source>
</evidence>
<sequence>MRAARLVTAPIATLVLTAHGSRDPRSAANADAIAGHLRRVAPEYAVQVAFCEQSTPNLRDVLEGPLAGSPGHRAVVVPFLLASAYHARVDIPAMIAQSGADVRVAPTLGEDSRLVQVLGERLTSAGASRFDPKLGVVVAAVGSSHATANAQTARIAARLSRGTRWAGVEVAFATSGPQPSVPEAVERLRARGATRLMIAPWFLAHGLITDRVAGYARQAGIPMAEPLGAHRLVAATVLDRAEAALTARTAAA</sequence>
<keyword evidence="4" id="KW-1185">Reference proteome</keyword>
<dbReference type="EMBL" id="LQPG01000009">
    <property type="protein sequence ID" value="ORW13172.1"/>
    <property type="molecule type" value="Genomic_DNA"/>
</dbReference>
<dbReference type="PANTHER" id="PTHR33542:SF5">
    <property type="entry name" value="FERROCHELATASE CHE1"/>
    <property type="match status" value="1"/>
</dbReference>